<gene>
    <name evidence="2" type="ORF">BKP37_05975</name>
</gene>
<protein>
    <recommendedName>
        <fullName evidence="1">Glycosyltransferase 2-like domain-containing protein</fullName>
    </recommendedName>
</protein>
<dbReference type="InterPro" id="IPR011990">
    <property type="entry name" value="TPR-like_helical_dom_sf"/>
</dbReference>
<dbReference type="SUPFAM" id="SSF48452">
    <property type="entry name" value="TPR-like"/>
    <property type="match status" value="2"/>
</dbReference>
<dbReference type="SUPFAM" id="SSF53448">
    <property type="entry name" value="Nucleotide-diphospho-sugar transferases"/>
    <property type="match status" value="1"/>
</dbReference>
<dbReference type="InterPro" id="IPR001173">
    <property type="entry name" value="Glyco_trans_2-like"/>
</dbReference>
<dbReference type="OrthoDB" id="9815923at2"/>
<accession>A0A1S2LX67</accession>
<proteinExistence type="predicted"/>
<dbReference type="RefSeq" id="WP_071308755.1">
    <property type="nucleotide sequence ID" value="NZ_MLQR01000004.1"/>
</dbReference>
<sequence>MAGKISLSLCVITKDDEMSLVHFLENMNTFVDEIIVVDIGSRDRTVEIAQQAGAKVFTMNGSNNYSEAKNLCLEHANGRWVLLLDANEFISPEQLPKLHSLLVNPNVEGYLLYIDQRSTSYRISSPVQSLRLFRNRKDYRFQYRGFERIREERLINLQDAGIRIVQRVDQTKVKERLFLLQKDLLDYPDDRYLQYMYGIEKLNERRYEESTLYFQKALKNVNDSCLYTPHLYKCYSWSLISQNRDFEALEVLEEGTKFFPFYTDLLVLRAELRKKNQQYQAAIEDLKKGIKIMEQPSSIVPKPEIQVSVMFETLAQTHEEIFNEQQAVNCYLKAYQINRSKHSLLYKIGELTKKQGSTKKLEQLMKEAVEQKKLEQLMIVMDLFFQQREYHVVLENMEQLEELIGKNEQTESITCICYLMLGKVKEAEQILSFIKKDSPFYQEILLKRLELYWSNNFWQEAKCLLVEVKENKWIEPATKALYYALHSLLSGEEVSYLQLNDEQFEVVTALFETFIWLGQKDKANLLLPLVLQQQKKDEQLMKLAEMNAQYIDFNTLKLIFNFISNEQKQLEFKQRIIVQLLRYDRIEAAQNLKRLGKEQSLGVIEYVLWSKSYLKGLVECIEKNKNRDTKILYSYQLSPKPDKTLLALYQRLDLVQNIGNENSLNNSNSELTTAQIHVEIGQDFERRQKKQESLYAYLRALQWDSLNEFAQAKITDLYRENSSQIFEFLEEKDSILEGCLFTNKEVFRRYLEGEIHFNQQQFEKALTSFSQIEEESENPVIFAYIFSCLWIRGQKEEAEKYYDKLGEETFEPSLVLRICKGYVIAKLREGQQEYLFSKMIKAEIEKIRIN</sequence>
<evidence type="ECO:0000313" key="3">
    <source>
        <dbReference type="Proteomes" id="UP000179524"/>
    </source>
</evidence>
<organism evidence="2 3">
    <name type="scientific">Anaerobacillus alkalilacustris</name>
    <dbReference type="NCBI Taxonomy" id="393763"/>
    <lineage>
        <taxon>Bacteria</taxon>
        <taxon>Bacillati</taxon>
        <taxon>Bacillota</taxon>
        <taxon>Bacilli</taxon>
        <taxon>Bacillales</taxon>
        <taxon>Bacillaceae</taxon>
        <taxon>Anaerobacillus</taxon>
    </lineage>
</organism>
<dbReference type="Gene3D" id="1.25.40.10">
    <property type="entry name" value="Tetratricopeptide repeat domain"/>
    <property type="match status" value="3"/>
</dbReference>
<dbReference type="Gene3D" id="3.90.550.10">
    <property type="entry name" value="Spore Coat Polysaccharide Biosynthesis Protein SpsA, Chain A"/>
    <property type="match status" value="1"/>
</dbReference>
<evidence type="ECO:0000313" key="2">
    <source>
        <dbReference type="EMBL" id="OIJ16770.1"/>
    </source>
</evidence>
<dbReference type="InterPro" id="IPR029044">
    <property type="entry name" value="Nucleotide-diphossugar_trans"/>
</dbReference>
<dbReference type="EMBL" id="MLQR01000004">
    <property type="protein sequence ID" value="OIJ16770.1"/>
    <property type="molecule type" value="Genomic_DNA"/>
</dbReference>
<feature type="domain" description="Glycosyltransferase 2-like" evidence="1">
    <location>
        <begin position="20"/>
        <end position="130"/>
    </location>
</feature>
<dbReference type="AlphaFoldDB" id="A0A1S2LX67"/>
<evidence type="ECO:0000259" key="1">
    <source>
        <dbReference type="Pfam" id="PF00535"/>
    </source>
</evidence>
<reference evidence="2 3" key="1">
    <citation type="submission" date="2016-10" db="EMBL/GenBank/DDBJ databases">
        <title>Draft genome sequences of four alkaliphilic bacteria belonging to the Anaerobacillus genus.</title>
        <authorList>
            <person name="Bassil N.M."/>
            <person name="Lloyd J.R."/>
        </authorList>
    </citation>
    <scope>NUCLEOTIDE SEQUENCE [LARGE SCALE GENOMIC DNA]</scope>
    <source>
        <strain evidence="2 3">DSM 18345</strain>
    </source>
</reference>
<keyword evidence="3" id="KW-1185">Reference proteome</keyword>
<dbReference type="InterPro" id="IPR019734">
    <property type="entry name" value="TPR_rpt"/>
</dbReference>
<comment type="caution">
    <text evidence="2">The sequence shown here is derived from an EMBL/GenBank/DDBJ whole genome shotgun (WGS) entry which is preliminary data.</text>
</comment>
<dbReference type="SMART" id="SM00028">
    <property type="entry name" value="TPR"/>
    <property type="match status" value="4"/>
</dbReference>
<dbReference type="Proteomes" id="UP000179524">
    <property type="component" value="Unassembled WGS sequence"/>
</dbReference>
<dbReference type="PANTHER" id="PTHR43630">
    <property type="entry name" value="POLY-BETA-1,6-N-ACETYL-D-GLUCOSAMINE SYNTHASE"/>
    <property type="match status" value="1"/>
</dbReference>
<name>A0A1S2LX67_9BACI</name>
<dbReference type="Pfam" id="PF00535">
    <property type="entry name" value="Glycos_transf_2"/>
    <property type="match status" value="1"/>
</dbReference>
<dbReference type="PANTHER" id="PTHR43630:SF2">
    <property type="entry name" value="GLYCOSYLTRANSFERASE"/>
    <property type="match status" value="1"/>
</dbReference>